<accession>A0A8X6HFR2</accession>
<dbReference type="AlphaFoldDB" id="A0A8X6HFR2"/>
<organism evidence="1 2">
    <name type="scientific">Trichonephila clavata</name>
    <name type="common">Joro spider</name>
    <name type="synonym">Nephila clavata</name>
    <dbReference type="NCBI Taxonomy" id="2740835"/>
    <lineage>
        <taxon>Eukaryota</taxon>
        <taxon>Metazoa</taxon>
        <taxon>Ecdysozoa</taxon>
        <taxon>Arthropoda</taxon>
        <taxon>Chelicerata</taxon>
        <taxon>Arachnida</taxon>
        <taxon>Araneae</taxon>
        <taxon>Araneomorphae</taxon>
        <taxon>Entelegynae</taxon>
        <taxon>Araneoidea</taxon>
        <taxon>Nephilidae</taxon>
        <taxon>Trichonephila</taxon>
    </lineage>
</organism>
<dbReference type="OrthoDB" id="10557719at2759"/>
<sequence length="99" mass="11099">MGFQRIKNYHRLWTFYCLCKQNELSDVFSVGEVFWSKARRDCSCRSSFGMIGGIGDQERSFAFTDLGEIVFSVLGDAGEKQGVIAVQDLLEIVFGELSG</sequence>
<protein>
    <submittedName>
        <fullName evidence="1">Uncharacterized protein</fullName>
    </submittedName>
</protein>
<comment type="caution">
    <text evidence="1">The sequence shown here is derived from an EMBL/GenBank/DDBJ whole genome shotgun (WGS) entry which is preliminary data.</text>
</comment>
<name>A0A8X6HFR2_TRICU</name>
<evidence type="ECO:0000313" key="1">
    <source>
        <dbReference type="EMBL" id="GFR22784.1"/>
    </source>
</evidence>
<dbReference type="Proteomes" id="UP000887116">
    <property type="component" value="Unassembled WGS sequence"/>
</dbReference>
<keyword evidence="2" id="KW-1185">Reference proteome</keyword>
<proteinExistence type="predicted"/>
<reference evidence="1" key="1">
    <citation type="submission" date="2020-07" db="EMBL/GenBank/DDBJ databases">
        <title>Multicomponent nature underlies the extraordinary mechanical properties of spider dragline silk.</title>
        <authorList>
            <person name="Kono N."/>
            <person name="Nakamura H."/>
            <person name="Mori M."/>
            <person name="Yoshida Y."/>
            <person name="Ohtoshi R."/>
            <person name="Malay A.D."/>
            <person name="Moran D.A.P."/>
            <person name="Tomita M."/>
            <person name="Numata K."/>
            <person name="Arakawa K."/>
        </authorList>
    </citation>
    <scope>NUCLEOTIDE SEQUENCE</scope>
</reference>
<evidence type="ECO:0000313" key="2">
    <source>
        <dbReference type="Proteomes" id="UP000887116"/>
    </source>
</evidence>
<dbReference type="EMBL" id="BMAO01018351">
    <property type="protein sequence ID" value="GFR22784.1"/>
    <property type="molecule type" value="Genomic_DNA"/>
</dbReference>
<gene>
    <name evidence="1" type="ORF">TNCT_380901</name>
</gene>